<feature type="transmembrane region" description="Helical" evidence="1">
    <location>
        <begin position="51"/>
        <end position="67"/>
    </location>
</feature>
<reference evidence="2 3" key="1">
    <citation type="submission" date="2020-06" db="EMBL/GenBank/DDBJ databases">
        <title>Complete genome of Paenibacillus barcinonensis KACC11450.</title>
        <authorList>
            <person name="Kim M."/>
            <person name="Park Y.-J."/>
            <person name="Shin J.-H."/>
        </authorList>
    </citation>
    <scope>NUCLEOTIDE SEQUENCE [LARGE SCALE GENOMIC DNA]</scope>
    <source>
        <strain evidence="2 3">KACC11450</strain>
    </source>
</reference>
<evidence type="ECO:0000256" key="1">
    <source>
        <dbReference type="SAM" id="Phobius"/>
    </source>
</evidence>
<evidence type="ECO:0000313" key="3">
    <source>
        <dbReference type="Proteomes" id="UP000509327"/>
    </source>
</evidence>
<gene>
    <name evidence="2" type="ORF">HUB98_21985</name>
</gene>
<organism evidence="2 3">
    <name type="scientific">Paenibacillus barcinonensis</name>
    <dbReference type="NCBI Taxonomy" id="198119"/>
    <lineage>
        <taxon>Bacteria</taxon>
        <taxon>Bacillati</taxon>
        <taxon>Bacillota</taxon>
        <taxon>Bacilli</taxon>
        <taxon>Bacillales</taxon>
        <taxon>Paenibacillaceae</taxon>
        <taxon>Paenibacillus</taxon>
    </lineage>
</organism>
<accession>A0ABX6Q9E6</accession>
<feature type="transmembrane region" description="Helical" evidence="1">
    <location>
        <begin position="72"/>
        <end position="91"/>
    </location>
</feature>
<protein>
    <submittedName>
        <fullName evidence="2">Uncharacterized protein</fullName>
    </submittedName>
</protein>
<keyword evidence="3" id="KW-1185">Reference proteome</keyword>
<name>A0ABX6Q9E6_PAEBA</name>
<sequence>MAFKNMLEFLLFFQEGGSMSIYKKPIWRWTINLLYPAIIFMFQSWGPILDSWVFPILFAALFCFLWSDVKDLLVSTVLAWGVAIPIWFYVIERPESSFGAEHFAAHLWLIVLLYVIFVFIPQFLILTTRLRVMDYIIMNGSKRTEGTR</sequence>
<feature type="transmembrane region" description="Helical" evidence="1">
    <location>
        <begin position="103"/>
        <end position="126"/>
    </location>
</feature>
<keyword evidence="1" id="KW-0812">Transmembrane</keyword>
<proteinExistence type="predicted"/>
<keyword evidence="1" id="KW-0472">Membrane</keyword>
<dbReference type="Proteomes" id="UP000509327">
    <property type="component" value="Chromosome"/>
</dbReference>
<dbReference type="EMBL" id="CP054614">
    <property type="protein sequence ID" value="QKS58632.1"/>
    <property type="molecule type" value="Genomic_DNA"/>
</dbReference>
<keyword evidence="1" id="KW-1133">Transmembrane helix</keyword>
<dbReference type="RefSeq" id="WP_110898280.1">
    <property type="nucleotide sequence ID" value="NZ_CP054614.1"/>
</dbReference>
<evidence type="ECO:0000313" key="2">
    <source>
        <dbReference type="EMBL" id="QKS58632.1"/>
    </source>
</evidence>